<dbReference type="InterPro" id="IPR042106">
    <property type="entry name" value="Nuo/plastoQ_OxRdtase_6_NuoJ"/>
</dbReference>
<reference evidence="4" key="1">
    <citation type="journal article" date="2019" name="Int. J. Syst. Evol. Microbiol.">
        <title>The Global Catalogue of Microorganisms (GCM) 10K type strain sequencing project: providing services to taxonomists for standard genome sequencing and annotation.</title>
        <authorList>
            <consortium name="The Broad Institute Genomics Platform"/>
            <consortium name="The Broad Institute Genome Sequencing Center for Infectious Disease"/>
            <person name="Wu L."/>
            <person name="Ma J."/>
        </authorList>
    </citation>
    <scope>NUCLEOTIDE SEQUENCE [LARGE SCALE GENOMIC DNA]</scope>
    <source>
        <strain evidence="4">CCUG 57401</strain>
    </source>
</reference>
<dbReference type="Gene3D" id="1.20.120.1200">
    <property type="entry name" value="NADH-ubiquinone/plastoquinone oxidoreductase chain 6, subunit NuoJ"/>
    <property type="match status" value="1"/>
</dbReference>
<keyword evidence="2" id="KW-1003">Cell membrane</keyword>
<comment type="catalytic activity">
    <reaction evidence="2">
        <text>a quinone + NADH + 5 H(+)(in) = a quinol + NAD(+) + 4 H(+)(out)</text>
        <dbReference type="Rhea" id="RHEA:57888"/>
        <dbReference type="ChEBI" id="CHEBI:15378"/>
        <dbReference type="ChEBI" id="CHEBI:24646"/>
        <dbReference type="ChEBI" id="CHEBI:57540"/>
        <dbReference type="ChEBI" id="CHEBI:57945"/>
        <dbReference type="ChEBI" id="CHEBI:132124"/>
    </reaction>
</comment>
<feature type="transmembrane region" description="Helical" evidence="2">
    <location>
        <begin position="55"/>
        <end position="79"/>
    </location>
</feature>
<sequence length="219" mass="23824">MDVKTGLFYLFSAVLLFAAFRVITARNPVYAALYLVLAFFQAAAVWILLKAEFLAIALVLVYVGAVMVLFLFVVMMLDINIDSLRAGFWKHFPLAATVGAVIALEMAAVLLGGFRTGEEPRTLTAAQAAAAAQPNTKELGKLLYSQYLYPLEIAAVILLVAIIAAIALTLRKRKDSRHMDPSDQVRVRPQDRVRIVSMNPTLVQPAPEPVAAAAVEAKP</sequence>
<evidence type="ECO:0000313" key="4">
    <source>
        <dbReference type="Proteomes" id="UP001596037"/>
    </source>
</evidence>
<comment type="similarity">
    <text evidence="1 2">Belongs to the complex I subunit 6 family.</text>
</comment>
<comment type="function">
    <text evidence="2">NDH-1 shuttles electrons from NADH, via FMN and iron-sulfur (Fe-S) centers, to quinones in the respiratory chain. Couples the redox reaction to proton translocation (for every two electrons transferred, four hydrogen ions are translocated across the cytoplasmic membrane), and thus conserves the redox energy in a proton gradient.</text>
</comment>
<dbReference type="EC" id="7.1.1.-" evidence="2"/>
<comment type="caution">
    <text evidence="3">The sequence shown here is derived from an EMBL/GenBank/DDBJ whole genome shotgun (WGS) entry which is preliminary data.</text>
</comment>
<feature type="transmembrane region" description="Helical" evidence="2">
    <location>
        <begin position="147"/>
        <end position="170"/>
    </location>
</feature>
<dbReference type="GO" id="GO:0050136">
    <property type="term" value="F:NADH dehydrogenase (quinone) (non-electrogenic) activity"/>
    <property type="evidence" value="ECO:0007669"/>
    <property type="project" value="UniProtKB-EC"/>
</dbReference>
<keyword evidence="2" id="KW-0520">NAD</keyword>
<keyword evidence="2" id="KW-0874">Quinone</keyword>
<keyword evidence="2" id="KW-0472">Membrane</keyword>
<dbReference type="PANTHER" id="PTHR33269">
    <property type="entry name" value="NADH-UBIQUINONE OXIDOREDUCTASE CHAIN 6"/>
    <property type="match status" value="1"/>
</dbReference>
<feature type="transmembrane region" description="Helical" evidence="2">
    <location>
        <begin position="91"/>
        <end position="114"/>
    </location>
</feature>
<accession>A0ABW0NF75</accession>
<keyword evidence="4" id="KW-1185">Reference proteome</keyword>
<feature type="transmembrane region" description="Helical" evidence="2">
    <location>
        <begin position="30"/>
        <end position="49"/>
    </location>
</feature>
<evidence type="ECO:0000256" key="1">
    <source>
        <dbReference type="ARBA" id="ARBA00005698"/>
    </source>
</evidence>
<dbReference type="RefSeq" id="WP_376850004.1">
    <property type="nucleotide sequence ID" value="NZ_JBHSMF010000006.1"/>
</dbReference>
<keyword evidence="2" id="KW-1133">Transmembrane helix</keyword>
<comment type="subcellular location">
    <subcellularLocation>
        <location evidence="2">Cell membrane</location>
        <topology evidence="2">Multi-pass membrane protein</topology>
    </subcellularLocation>
</comment>
<dbReference type="PANTHER" id="PTHR33269:SF17">
    <property type="entry name" value="NADH-UBIQUINONE OXIDOREDUCTASE CHAIN 6"/>
    <property type="match status" value="1"/>
</dbReference>
<name>A0ABW0NF75_9BURK</name>
<feature type="transmembrane region" description="Helical" evidence="2">
    <location>
        <begin position="6"/>
        <end position="23"/>
    </location>
</feature>
<evidence type="ECO:0000313" key="3">
    <source>
        <dbReference type="EMBL" id="MFC5497932.1"/>
    </source>
</evidence>
<proteinExistence type="inferred from homology"/>
<organism evidence="3 4">
    <name type="scientific">Caenimonas terrae</name>
    <dbReference type="NCBI Taxonomy" id="696074"/>
    <lineage>
        <taxon>Bacteria</taxon>
        <taxon>Pseudomonadati</taxon>
        <taxon>Pseudomonadota</taxon>
        <taxon>Betaproteobacteria</taxon>
        <taxon>Burkholderiales</taxon>
        <taxon>Comamonadaceae</taxon>
        <taxon>Caenimonas</taxon>
    </lineage>
</organism>
<evidence type="ECO:0000256" key="2">
    <source>
        <dbReference type="RuleBase" id="RU004429"/>
    </source>
</evidence>
<gene>
    <name evidence="3" type="ORF">ACFPOE_10345</name>
</gene>
<keyword evidence="2" id="KW-0812">Transmembrane</keyword>
<protein>
    <recommendedName>
        <fullName evidence="2">NADH-quinone oxidoreductase subunit J</fullName>
        <ecNumber evidence="2">7.1.1.-</ecNumber>
    </recommendedName>
</protein>
<dbReference type="InterPro" id="IPR001457">
    <property type="entry name" value="NADH_UbQ/plastoQ_OxRdtase_su6"/>
</dbReference>
<dbReference type="Proteomes" id="UP001596037">
    <property type="component" value="Unassembled WGS sequence"/>
</dbReference>
<dbReference type="NCBIfam" id="NF005164">
    <property type="entry name" value="PRK06638.1-4"/>
    <property type="match status" value="1"/>
</dbReference>
<dbReference type="EMBL" id="JBHSMF010000006">
    <property type="protein sequence ID" value="MFC5497932.1"/>
    <property type="molecule type" value="Genomic_DNA"/>
</dbReference>
<dbReference type="Pfam" id="PF00499">
    <property type="entry name" value="Oxidored_q3"/>
    <property type="match status" value="1"/>
</dbReference>
<keyword evidence="3" id="KW-0560">Oxidoreductase</keyword>